<feature type="transmembrane region" description="Helical" evidence="9">
    <location>
        <begin position="341"/>
        <end position="359"/>
    </location>
</feature>
<evidence type="ECO:0000256" key="5">
    <source>
        <dbReference type="ARBA" id="ARBA00022692"/>
    </source>
</evidence>
<dbReference type="InterPro" id="IPR004501">
    <property type="entry name" value="PTS_EIIC_3"/>
</dbReference>
<evidence type="ECO:0000313" key="12">
    <source>
        <dbReference type="Proteomes" id="UP001204814"/>
    </source>
</evidence>
<dbReference type="PANTHER" id="PTHR33989:SF4">
    <property type="entry name" value="PTS SYSTEM N,N'-DIACETYLCHITOBIOSE-SPECIFIC EIIC COMPONENT"/>
    <property type="match status" value="1"/>
</dbReference>
<feature type="transmembrane region" description="Helical" evidence="9">
    <location>
        <begin position="242"/>
        <end position="261"/>
    </location>
</feature>
<feature type="domain" description="PTS EIIC type-3" evidence="10">
    <location>
        <begin position="8"/>
        <end position="409"/>
    </location>
</feature>
<accession>A0AAP2UHS0</accession>
<proteinExistence type="predicted"/>
<dbReference type="InterPro" id="IPR004796">
    <property type="entry name" value="PTS_IIC_cello"/>
</dbReference>
<protein>
    <recommendedName>
        <fullName evidence="8">Permease IIC component</fullName>
    </recommendedName>
</protein>
<dbReference type="InterPro" id="IPR051088">
    <property type="entry name" value="PTS_Sugar-EIIC/EIIB"/>
</dbReference>
<feature type="transmembrane region" description="Helical" evidence="9">
    <location>
        <begin position="182"/>
        <end position="202"/>
    </location>
</feature>
<evidence type="ECO:0000256" key="4">
    <source>
        <dbReference type="ARBA" id="ARBA00022597"/>
    </source>
</evidence>
<comment type="function">
    <text evidence="8">The phosphoenolpyruvate-dependent sugar phosphotransferase system (PTS), a major carbohydrate active -transport system, catalyzes the phosphorylation of incoming sugar substrates concomitant with their translocation across the cell membrane.</text>
</comment>
<evidence type="ECO:0000313" key="11">
    <source>
        <dbReference type="EMBL" id="MCQ5063148.1"/>
    </source>
</evidence>
<feature type="transmembrane region" description="Helical" evidence="9">
    <location>
        <begin position="214"/>
        <end position="235"/>
    </location>
</feature>
<dbReference type="AlphaFoldDB" id="A0AAP2UHS0"/>
<dbReference type="InterPro" id="IPR003352">
    <property type="entry name" value="PTS_EIIC"/>
</dbReference>
<dbReference type="Pfam" id="PF02378">
    <property type="entry name" value="PTS_EIIC"/>
    <property type="match status" value="1"/>
</dbReference>
<organism evidence="11 12">
    <name type="scientific">Faecalibacillus intestinalis</name>
    <dbReference type="NCBI Taxonomy" id="1982626"/>
    <lineage>
        <taxon>Bacteria</taxon>
        <taxon>Bacillati</taxon>
        <taxon>Bacillota</taxon>
        <taxon>Erysipelotrichia</taxon>
        <taxon>Erysipelotrichales</taxon>
        <taxon>Coprobacillaceae</taxon>
        <taxon>Faecalibacillus</taxon>
    </lineage>
</organism>
<feature type="transmembrane region" description="Helical" evidence="9">
    <location>
        <begin position="24"/>
        <end position="48"/>
    </location>
</feature>
<keyword evidence="4 8" id="KW-0762">Sugar transport</keyword>
<evidence type="ECO:0000256" key="1">
    <source>
        <dbReference type="ARBA" id="ARBA00004651"/>
    </source>
</evidence>
<keyword evidence="5 9" id="KW-0812">Transmembrane</keyword>
<dbReference type="GO" id="GO:0008982">
    <property type="term" value="F:protein-N(PI)-phosphohistidine-sugar phosphotransferase activity"/>
    <property type="evidence" value="ECO:0007669"/>
    <property type="project" value="UniProtKB-UniRule"/>
</dbReference>
<dbReference type="RefSeq" id="WP_117562666.1">
    <property type="nucleotide sequence ID" value="NZ_JAJDKX010000046.1"/>
</dbReference>
<feature type="transmembrane region" description="Helical" evidence="9">
    <location>
        <begin position="104"/>
        <end position="124"/>
    </location>
</feature>
<evidence type="ECO:0000256" key="9">
    <source>
        <dbReference type="SAM" id="Phobius"/>
    </source>
</evidence>
<name>A0AAP2UHS0_9FIRM</name>
<evidence type="ECO:0000256" key="8">
    <source>
        <dbReference type="PIRNR" id="PIRNR006351"/>
    </source>
</evidence>
<feature type="transmembrane region" description="Helical" evidence="9">
    <location>
        <begin position="136"/>
        <end position="162"/>
    </location>
</feature>
<dbReference type="GO" id="GO:0005886">
    <property type="term" value="C:plasma membrane"/>
    <property type="evidence" value="ECO:0007669"/>
    <property type="project" value="UniProtKB-SubCell"/>
</dbReference>
<dbReference type="GO" id="GO:0009401">
    <property type="term" value="P:phosphoenolpyruvate-dependent sugar phosphotransferase system"/>
    <property type="evidence" value="ECO:0007669"/>
    <property type="project" value="InterPro"/>
</dbReference>
<evidence type="ECO:0000256" key="6">
    <source>
        <dbReference type="ARBA" id="ARBA00022989"/>
    </source>
</evidence>
<comment type="subcellular location">
    <subcellularLocation>
        <location evidence="1">Cell membrane</location>
        <topology evidence="1">Multi-pass membrane protein</topology>
    </subcellularLocation>
</comment>
<sequence>MKNMVEKLSFVLTKISESFAKNTALNIISSSFMMILPVVLVGSISALLKGIDFGGYQTWLTGSGIQFYNILDTIYQFTVGYIALYIVFCIGYQFSNRYGLSNQSIAIGLFSIISFLIITPYTPADVKTFAPAMLPFTWLGASGMFMAIIVGFMVGLIFKFCLKHNIRVKLPDSVPPAVSNQFSALIPGMFVIIIFALVNYIFALTPFLNAQDAIYSIIKIPLGYVSASIFGYFILIMFMYLLWFFGIHGGMTVGPIIMMVFMQLQMENLAAYQAHQQLPHLVIGTHITVGTGSLALLVAALIVCKSKTNQSISKLAIIPAFFGVDEPAYFGIPMILNPVFFLPWVVLIPALQVFGTYLLQIMKLVPYCNGMQMVGNTPFFIMNFFTYGWQGCIAGFVFFILAVLIYIPFVKIYDKQCLAKEVMNDN</sequence>
<evidence type="ECO:0000256" key="7">
    <source>
        <dbReference type="ARBA" id="ARBA00023136"/>
    </source>
</evidence>
<feature type="transmembrane region" description="Helical" evidence="9">
    <location>
        <begin position="74"/>
        <end position="92"/>
    </location>
</feature>
<keyword evidence="3 8" id="KW-1003">Cell membrane</keyword>
<gene>
    <name evidence="11" type="ORF">NE542_15125</name>
</gene>
<dbReference type="GO" id="GO:1901264">
    <property type="term" value="P:carbohydrate derivative transport"/>
    <property type="evidence" value="ECO:0007669"/>
    <property type="project" value="TreeGrafter"/>
</dbReference>
<evidence type="ECO:0000256" key="2">
    <source>
        <dbReference type="ARBA" id="ARBA00022448"/>
    </source>
</evidence>
<evidence type="ECO:0000259" key="10">
    <source>
        <dbReference type="PROSITE" id="PS51105"/>
    </source>
</evidence>
<feature type="transmembrane region" description="Helical" evidence="9">
    <location>
        <begin position="380"/>
        <end position="407"/>
    </location>
</feature>
<reference evidence="11" key="1">
    <citation type="submission" date="2022-06" db="EMBL/GenBank/DDBJ databases">
        <title>Isolation of gut microbiota from human fecal samples.</title>
        <authorList>
            <person name="Pamer E.G."/>
            <person name="Barat B."/>
            <person name="Waligurski E."/>
            <person name="Medina S."/>
            <person name="Paddock L."/>
            <person name="Mostad J."/>
        </authorList>
    </citation>
    <scope>NUCLEOTIDE SEQUENCE</scope>
    <source>
        <strain evidence="11">DFI.6.24</strain>
    </source>
</reference>
<feature type="transmembrane region" description="Helical" evidence="9">
    <location>
        <begin position="281"/>
        <end position="303"/>
    </location>
</feature>
<dbReference type="PROSITE" id="PS51105">
    <property type="entry name" value="PTS_EIIC_TYPE_3"/>
    <property type="match status" value="1"/>
</dbReference>
<comment type="caution">
    <text evidence="11">The sequence shown here is derived from an EMBL/GenBank/DDBJ whole genome shotgun (WGS) entry which is preliminary data.</text>
</comment>
<dbReference type="EMBL" id="JANGBO010000028">
    <property type="protein sequence ID" value="MCQ5063148.1"/>
    <property type="molecule type" value="Genomic_DNA"/>
</dbReference>
<keyword evidence="2 8" id="KW-0813">Transport</keyword>
<keyword evidence="6 9" id="KW-1133">Transmembrane helix</keyword>
<dbReference type="PIRSF" id="PIRSF006351">
    <property type="entry name" value="PTS_EIIC-Cellobiose"/>
    <property type="match status" value="1"/>
</dbReference>
<keyword evidence="7 8" id="KW-0472">Membrane</keyword>
<dbReference type="NCBIfam" id="TIGR00410">
    <property type="entry name" value="lacE"/>
    <property type="match status" value="1"/>
</dbReference>
<dbReference type="Proteomes" id="UP001204814">
    <property type="component" value="Unassembled WGS sequence"/>
</dbReference>
<evidence type="ECO:0000256" key="3">
    <source>
        <dbReference type="ARBA" id="ARBA00022475"/>
    </source>
</evidence>
<dbReference type="PANTHER" id="PTHR33989">
    <property type="match status" value="1"/>
</dbReference>